<comment type="cofactor">
    <cofactor evidence="1 10">
        <name>heme</name>
        <dbReference type="ChEBI" id="CHEBI:30413"/>
    </cofactor>
</comment>
<dbReference type="OrthoDB" id="1470350at2759"/>
<feature type="signal peptide" evidence="12">
    <location>
        <begin position="1"/>
        <end position="26"/>
    </location>
</feature>
<evidence type="ECO:0000256" key="9">
    <source>
        <dbReference type="ARBA" id="ARBA00023136"/>
    </source>
</evidence>
<keyword evidence="8 11" id="KW-0503">Monooxygenase</keyword>
<evidence type="ECO:0000256" key="2">
    <source>
        <dbReference type="ARBA" id="ARBA00004370"/>
    </source>
</evidence>
<dbReference type="InterPro" id="IPR036396">
    <property type="entry name" value="Cyt_P450_sf"/>
</dbReference>
<dbReference type="PROSITE" id="PS00086">
    <property type="entry name" value="CYTOCHROME_P450"/>
    <property type="match status" value="1"/>
</dbReference>
<dbReference type="PRINTS" id="PR00463">
    <property type="entry name" value="EP450I"/>
</dbReference>
<feature type="chain" id="PRO_5025473640" evidence="12">
    <location>
        <begin position="27"/>
        <end position="510"/>
    </location>
</feature>
<dbReference type="GO" id="GO:0016705">
    <property type="term" value="F:oxidoreductase activity, acting on paired donors, with incorporation or reduction of molecular oxygen"/>
    <property type="evidence" value="ECO:0007669"/>
    <property type="project" value="InterPro"/>
</dbReference>
<evidence type="ECO:0000313" key="14">
    <source>
        <dbReference type="Proteomes" id="UP000516437"/>
    </source>
</evidence>
<proteinExistence type="inferred from homology"/>
<dbReference type="AlphaFoldDB" id="A0A6A1VHX6"/>
<organism evidence="13 14">
    <name type="scientific">Morella rubra</name>
    <name type="common">Chinese bayberry</name>
    <dbReference type="NCBI Taxonomy" id="262757"/>
    <lineage>
        <taxon>Eukaryota</taxon>
        <taxon>Viridiplantae</taxon>
        <taxon>Streptophyta</taxon>
        <taxon>Embryophyta</taxon>
        <taxon>Tracheophyta</taxon>
        <taxon>Spermatophyta</taxon>
        <taxon>Magnoliopsida</taxon>
        <taxon>eudicotyledons</taxon>
        <taxon>Gunneridae</taxon>
        <taxon>Pentapetalae</taxon>
        <taxon>rosids</taxon>
        <taxon>fabids</taxon>
        <taxon>Fagales</taxon>
        <taxon>Myricaceae</taxon>
        <taxon>Morella</taxon>
    </lineage>
</organism>
<keyword evidence="12" id="KW-0732">Signal</keyword>
<dbReference type="GO" id="GO:0016020">
    <property type="term" value="C:membrane"/>
    <property type="evidence" value="ECO:0007669"/>
    <property type="project" value="UniProtKB-SubCell"/>
</dbReference>
<evidence type="ECO:0000256" key="4">
    <source>
        <dbReference type="ARBA" id="ARBA00022617"/>
    </source>
</evidence>
<keyword evidence="5 10" id="KW-0479">Metal-binding</keyword>
<accession>A0A6A1VHX6</accession>
<sequence>MAGFQYYLLCFLLCLLSTLLLKYVFGKRTKSGTHLILPPIPPALPLIGHLHLLGPHFHISLQSLSAKYGPLFRLHLGASRWIVVSSPAMATEIFKIQDLAFADHAKLGSSAEETPYKKYGLFSTPYGDYFRFVRKVLMTELLSPRQIERSRAVREEELIRFLHSLVECAEKKELVDVGAELMKLTSNALSRLVVSARCSDKGDEAEGIRELVKETFEVGSRMILGDVFGPLGKLVSLLYTKQNRNLHLNFDAFLERMLKDHEDQNRKIQHEDLTDMLLKLHKDDKADVEMTRSHLKALMVDLFIGGFGTTSETILWTIAELINHPNAFNKLRQEIKSVVGSSRLVEESDVAGLPYLQAVVKEGLRLYPPLPVTTRSARQDCKIQGFDIPKASMMSINLYAIMRDPESWLNPNEFWPERFLVSTKLEEEAVGENLNLLTFGAGRRACPGAKLALTILYRTVAAMVQCFDWKVGGDGEAKVNMESEKGSFLHMAHPLICLPVVHFNPFASSI</sequence>
<keyword evidence="9" id="KW-0472">Membrane</keyword>
<evidence type="ECO:0000256" key="7">
    <source>
        <dbReference type="ARBA" id="ARBA00023004"/>
    </source>
</evidence>
<dbReference type="EMBL" id="RXIC02000023">
    <property type="protein sequence ID" value="KAB1212344.1"/>
    <property type="molecule type" value="Genomic_DNA"/>
</dbReference>
<evidence type="ECO:0000313" key="13">
    <source>
        <dbReference type="EMBL" id="KAB1212344.1"/>
    </source>
</evidence>
<comment type="similarity">
    <text evidence="3 11">Belongs to the cytochrome P450 family.</text>
</comment>
<evidence type="ECO:0000256" key="11">
    <source>
        <dbReference type="RuleBase" id="RU000461"/>
    </source>
</evidence>
<protein>
    <submittedName>
        <fullName evidence="13">Uncharacterized protein</fullName>
    </submittedName>
</protein>
<keyword evidence="14" id="KW-1185">Reference proteome</keyword>
<dbReference type="Gene3D" id="1.10.630.10">
    <property type="entry name" value="Cytochrome P450"/>
    <property type="match status" value="1"/>
</dbReference>
<comment type="subcellular location">
    <subcellularLocation>
        <location evidence="2">Membrane</location>
    </subcellularLocation>
</comment>
<evidence type="ECO:0000256" key="12">
    <source>
        <dbReference type="SAM" id="SignalP"/>
    </source>
</evidence>
<evidence type="ECO:0000256" key="5">
    <source>
        <dbReference type="ARBA" id="ARBA00022723"/>
    </source>
</evidence>
<dbReference type="Pfam" id="PF00067">
    <property type="entry name" value="p450"/>
    <property type="match status" value="1"/>
</dbReference>
<feature type="binding site" description="axial binding residue" evidence="10">
    <location>
        <position position="446"/>
    </location>
    <ligand>
        <name>heme</name>
        <dbReference type="ChEBI" id="CHEBI:30413"/>
    </ligand>
    <ligandPart>
        <name>Fe</name>
        <dbReference type="ChEBI" id="CHEBI:18248"/>
    </ligandPart>
</feature>
<evidence type="ECO:0000256" key="8">
    <source>
        <dbReference type="ARBA" id="ARBA00023033"/>
    </source>
</evidence>
<evidence type="ECO:0000256" key="10">
    <source>
        <dbReference type="PIRSR" id="PIRSR602401-1"/>
    </source>
</evidence>
<dbReference type="GO" id="GO:0004497">
    <property type="term" value="F:monooxygenase activity"/>
    <property type="evidence" value="ECO:0007669"/>
    <property type="project" value="UniProtKB-KW"/>
</dbReference>
<dbReference type="GO" id="GO:0020037">
    <property type="term" value="F:heme binding"/>
    <property type="evidence" value="ECO:0007669"/>
    <property type="project" value="InterPro"/>
</dbReference>
<dbReference type="InterPro" id="IPR002401">
    <property type="entry name" value="Cyt_P450_E_grp-I"/>
</dbReference>
<evidence type="ECO:0000256" key="6">
    <source>
        <dbReference type="ARBA" id="ARBA00023002"/>
    </source>
</evidence>
<dbReference type="Proteomes" id="UP000516437">
    <property type="component" value="Chromosome 5"/>
</dbReference>
<dbReference type="SUPFAM" id="SSF48264">
    <property type="entry name" value="Cytochrome P450"/>
    <property type="match status" value="1"/>
</dbReference>
<dbReference type="InterPro" id="IPR001128">
    <property type="entry name" value="Cyt_P450"/>
</dbReference>
<comment type="caution">
    <text evidence="13">The sequence shown here is derived from an EMBL/GenBank/DDBJ whole genome shotgun (WGS) entry which is preliminary data.</text>
</comment>
<evidence type="ECO:0000256" key="1">
    <source>
        <dbReference type="ARBA" id="ARBA00001971"/>
    </source>
</evidence>
<dbReference type="GO" id="GO:0005506">
    <property type="term" value="F:iron ion binding"/>
    <property type="evidence" value="ECO:0007669"/>
    <property type="project" value="InterPro"/>
</dbReference>
<gene>
    <name evidence="13" type="ORF">CJ030_MR5G025112</name>
</gene>
<evidence type="ECO:0000256" key="3">
    <source>
        <dbReference type="ARBA" id="ARBA00010617"/>
    </source>
</evidence>
<keyword evidence="4 10" id="KW-0349">Heme</keyword>
<dbReference type="PANTHER" id="PTHR47943">
    <property type="entry name" value="CYTOCHROME P450 93A3-LIKE"/>
    <property type="match status" value="1"/>
</dbReference>
<reference evidence="13 14" key="1">
    <citation type="journal article" date="2019" name="Plant Biotechnol. J.">
        <title>The red bayberry genome and genetic basis of sex determination.</title>
        <authorList>
            <person name="Jia H.M."/>
            <person name="Jia H.J."/>
            <person name="Cai Q.L."/>
            <person name="Wang Y."/>
            <person name="Zhao H.B."/>
            <person name="Yang W.F."/>
            <person name="Wang G.Y."/>
            <person name="Li Y.H."/>
            <person name="Zhan D.L."/>
            <person name="Shen Y.T."/>
            <person name="Niu Q.F."/>
            <person name="Chang L."/>
            <person name="Qiu J."/>
            <person name="Zhao L."/>
            <person name="Xie H.B."/>
            <person name="Fu W.Y."/>
            <person name="Jin J."/>
            <person name="Li X.W."/>
            <person name="Jiao Y."/>
            <person name="Zhou C.C."/>
            <person name="Tu T."/>
            <person name="Chai C.Y."/>
            <person name="Gao J.L."/>
            <person name="Fan L.J."/>
            <person name="van de Weg E."/>
            <person name="Wang J.Y."/>
            <person name="Gao Z.S."/>
        </authorList>
    </citation>
    <scope>NUCLEOTIDE SEQUENCE [LARGE SCALE GENOMIC DNA]</scope>
    <source>
        <tissue evidence="13">Leaves</tissue>
    </source>
</reference>
<dbReference type="PRINTS" id="PR00385">
    <property type="entry name" value="P450"/>
</dbReference>
<dbReference type="PANTHER" id="PTHR47943:SF8">
    <property type="entry name" value="CYTOCHROME P450"/>
    <property type="match status" value="1"/>
</dbReference>
<dbReference type="InterPro" id="IPR017972">
    <property type="entry name" value="Cyt_P450_CS"/>
</dbReference>
<keyword evidence="7 10" id="KW-0408">Iron</keyword>
<name>A0A6A1VHX6_9ROSI</name>
<keyword evidence="6 11" id="KW-0560">Oxidoreductase</keyword>